<dbReference type="PANTHER" id="PTHR43773:SF1">
    <property type="entry name" value="MAGNESIUM TRANSPORTER MGTE"/>
    <property type="match status" value="1"/>
</dbReference>
<dbReference type="InterPro" id="IPR006669">
    <property type="entry name" value="MgtE_transporter"/>
</dbReference>
<sequence>MSTEHARSGLLSMRRLLGRAVAGRDGRAVGRVNDVIVRLRTEGYPSVTGLVADVGGRRLFVPAGQVDDWTSDPLALTTARVDLRAFERREGEVLLRADILGHRLIDTSTVRLVRAHDLELAPVSGSDEAGWVLVGVDTRPASWWQRIFHESREAVSPDGCRDWSAFEALIGHTPSVLVRAPLSRLHRLKTPQIADLLEAASVEERAELLDRVHADPELEADVFEELDDPDQAKLLRGKSDEDVAAVLAHMRADDAADALMDLPQDRRVPVMERMPAGAARKLRSLLGFNPTSAGGLMALDHLALRETATVADALDAVRSASDQEPQALTTIYAYDDELRLTGAVGLVTLVQADPGGLLATVAEANPVRVGPETDLPDVAVLMTDYNLLVLPVVDEDDRLLGVITVDDALEATLPEPWRRREPGARPAHHTASAGS</sequence>
<dbReference type="InterPro" id="IPR038076">
    <property type="entry name" value="MgtE_N_sf"/>
</dbReference>
<dbReference type="InterPro" id="IPR046342">
    <property type="entry name" value="CBS_dom_sf"/>
</dbReference>
<dbReference type="Proteomes" id="UP001199469">
    <property type="component" value="Unassembled WGS sequence"/>
</dbReference>
<gene>
    <name evidence="4" type="ORF">LQ327_17590</name>
</gene>
<dbReference type="SMART" id="SM00924">
    <property type="entry name" value="MgtE_N"/>
    <property type="match status" value="1"/>
</dbReference>
<evidence type="ECO:0000256" key="1">
    <source>
        <dbReference type="PROSITE-ProRule" id="PRU00703"/>
    </source>
</evidence>
<evidence type="ECO:0000259" key="3">
    <source>
        <dbReference type="PROSITE" id="PS51371"/>
    </source>
</evidence>
<dbReference type="Gene3D" id="1.25.60.10">
    <property type="entry name" value="MgtE N-terminal domain-like"/>
    <property type="match status" value="1"/>
</dbReference>
<organism evidence="4 5">
    <name type="scientific">Actinomycetospora endophytica</name>
    <dbReference type="NCBI Taxonomy" id="2291215"/>
    <lineage>
        <taxon>Bacteria</taxon>
        <taxon>Bacillati</taxon>
        <taxon>Actinomycetota</taxon>
        <taxon>Actinomycetes</taxon>
        <taxon>Pseudonocardiales</taxon>
        <taxon>Pseudonocardiaceae</taxon>
        <taxon>Actinomycetospora</taxon>
    </lineage>
</organism>
<dbReference type="SUPFAM" id="SSF54631">
    <property type="entry name" value="CBS-domain pair"/>
    <property type="match status" value="1"/>
</dbReference>
<keyword evidence="5" id="KW-1185">Reference proteome</keyword>
<proteinExistence type="predicted"/>
<dbReference type="Gene3D" id="3.10.580.10">
    <property type="entry name" value="CBS-domain"/>
    <property type="match status" value="1"/>
</dbReference>
<dbReference type="PROSITE" id="PS51371">
    <property type="entry name" value="CBS"/>
    <property type="match status" value="1"/>
</dbReference>
<dbReference type="InterPro" id="IPR006668">
    <property type="entry name" value="Mg_transptr_MgtE_intracell_dom"/>
</dbReference>
<dbReference type="CDD" id="cd04606">
    <property type="entry name" value="CBS_pair_Mg_transporter"/>
    <property type="match status" value="1"/>
</dbReference>
<accession>A0ABS8PAD5</accession>
<evidence type="ECO:0000313" key="5">
    <source>
        <dbReference type="Proteomes" id="UP001199469"/>
    </source>
</evidence>
<keyword evidence="1" id="KW-0129">CBS domain</keyword>
<evidence type="ECO:0000313" key="4">
    <source>
        <dbReference type="EMBL" id="MCD2195183.1"/>
    </source>
</evidence>
<dbReference type="EMBL" id="JAJNDB010000003">
    <property type="protein sequence ID" value="MCD2195183.1"/>
    <property type="molecule type" value="Genomic_DNA"/>
</dbReference>
<protein>
    <submittedName>
        <fullName evidence="4">CBS domain-containing protein</fullName>
    </submittedName>
</protein>
<name>A0ABS8PAD5_9PSEU</name>
<evidence type="ECO:0000256" key="2">
    <source>
        <dbReference type="SAM" id="MobiDB-lite"/>
    </source>
</evidence>
<feature type="domain" description="CBS" evidence="3">
    <location>
        <begin position="361"/>
        <end position="421"/>
    </location>
</feature>
<dbReference type="InterPro" id="IPR000644">
    <property type="entry name" value="CBS_dom"/>
</dbReference>
<dbReference type="SMART" id="SM00116">
    <property type="entry name" value="CBS"/>
    <property type="match status" value="1"/>
</dbReference>
<feature type="region of interest" description="Disordered" evidence="2">
    <location>
        <begin position="416"/>
        <end position="435"/>
    </location>
</feature>
<dbReference type="RefSeq" id="WP_230735973.1">
    <property type="nucleotide sequence ID" value="NZ_JAJNDB010000003.1"/>
</dbReference>
<dbReference type="PANTHER" id="PTHR43773">
    <property type="entry name" value="MAGNESIUM TRANSPORTER MGTE"/>
    <property type="match status" value="1"/>
</dbReference>
<dbReference type="InterPro" id="IPR011033">
    <property type="entry name" value="PRC_barrel-like_sf"/>
</dbReference>
<reference evidence="4 5" key="1">
    <citation type="submission" date="2021-11" db="EMBL/GenBank/DDBJ databases">
        <title>Draft genome sequence of Actinomycetospora sp. SF1 isolated from the rhizosphere soil.</title>
        <authorList>
            <person name="Duangmal K."/>
            <person name="Chantavorakit T."/>
        </authorList>
    </citation>
    <scope>NUCLEOTIDE SEQUENCE [LARGE SCALE GENOMIC DNA]</scope>
    <source>
        <strain evidence="4 5">TBRC 5722</strain>
    </source>
</reference>
<dbReference type="Pfam" id="PF03448">
    <property type="entry name" value="MgtE_N"/>
    <property type="match status" value="1"/>
</dbReference>
<dbReference type="Pfam" id="PF00571">
    <property type="entry name" value="CBS"/>
    <property type="match status" value="1"/>
</dbReference>
<dbReference type="SUPFAM" id="SSF158791">
    <property type="entry name" value="MgtE N-terminal domain-like"/>
    <property type="match status" value="1"/>
</dbReference>
<dbReference type="SUPFAM" id="SSF50346">
    <property type="entry name" value="PRC-barrel domain"/>
    <property type="match status" value="1"/>
</dbReference>
<comment type="caution">
    <text evidence="4">The sequence shown here is derived from an EMBL/GenBank/DDBJ whole genome shotgun (WGS) entry which is preliminary data.</text>
</comment>